<dbReference type="Proteomes" id="UP000294933">
    <property type="component" value="Unassembled WGS sequence"/>
</dbReference>
<dbReference type="Pfam" id="PF02037">
    <property type="entry name" value="SAP"/>
    <property type="match status" value="1"/>
</dbReference>
<dbReference type="VEuPathDB" id="FungiDB:BD410DRAFT_845401"/>
<name>A0A4Y7PI88_9AGAM</name>
<organism evidence="2 3">
    <name type="scientific">Rickenella mellea</name>
    <dbReference type="NCBI Taxonomy" id="50990"/>
    <lineage>
        <taxon>Eukaryota</taxon>
        <taxon>Fungi</taxon>
        <taxon>Dikarya</taxon>
        <taxon>Basidiomycota</taxon>
        <taxon>Agaricomycotina</taxon>
        <taxon>Agaricomycetes</taxon>
        <taxon>Hymenochaetales</taxon>
        <taxon>Rickenellaceae</taxon>
        <taxon>Rickenella</taxon>
    </lineage>
</organism>
<dbReference type="OrthoDB" id="3251176at2759"/>
<sequence>MAQTAEIHQVQPRGRQPRGAGIIEFLHLPVLQQTLGADGVIQSETISVTDTTTKEAIKAWLRDYDLPVSGTRAELLARLRNYSNNRAGWVSIFQVKKKRTRGSASGSGACRPSAKRARAVFGDEEPVAGYQTKRDAQSVEVPKSATEISTSTALVNKFLSLPFSRAGGQPIAGSSSLSGEVETSVNGLEMHALAGSPIQGEIVYRRLHRQMKQQELNILGAIQNLQPLAPSTSRYMPAVATAEIPNMAVVQALQEPIPSASPENSSANDSELLSVENTHTAILGDEEFHYSPSMVPDVPAVQFASDLGQLFREWHSSERLQVNGRGIPIKYWPEFYKKRKGVKEHAWAAIRNQWTNWKFIAEERDHLGSDEVFWAKWRDSKGVALNYTAILNGLKAEREAANKNAKAKALQFFNEDLNSEDAGNLFKYEKSGQTHLGESDRFIARRWSTLLKSSDAAAKWAEMESHVSDAC</sequence>
<dbReference type="InterPro" id="IPR003034">
    <property type="entry name" value="SAP_dom"/>
</dbReference>
<keyword evidence="3" id="KW-1185">Reference proteome</keyword>
<dbReference type="InterPro" id="IPR036361">
    <property type="entry name" value="SAP_dom_sf"/>
</dbReference>
<dbReference type="Gene3D" id="1.10.720.30">
    <property type="entry name" value="SAP domain"/>
    <property type="match status" value="1"/>
</dbReference>
<reference evidence="2 3" key="1">
    <citation type="submission" date="2018-06" db="EMBL/GenBank/DDBJ databases">
        <title>A transcriptomic atlas of mushroom development highlights an independent origin of complex multicellularity.</title>
        <authorList>
            <consortium name="DOE Joint Genome Institute"/>
            <person name="Krizsan K."/>
            <person name="Almasi E."/>
            <person name="Merenyi Z."/>
            <person name="Sahu N."/>
            <person name="Viragh M."/>
            <person name="Koszo T."/>
            <person name="Mondo S."/>
            <person name="Kiss B."/>
            <person name="Balint B."/>
            <person name="Kues U."/>
            <person name="Barry K."/>
            <person name="Hegedus J.C."/>
            <person name="Henrissat B."/>
            <person name="Johnson J."/>
            <person name="Lipzen A."/>
            <person name="Ohm R."/>
            <person name="Nagy I."/>
            <person name="Pangilinan J."/>
            <person name="Yan J."/>
            <person name="Xiong Y."/>
            <person name="Grigoriev I.V."/>
            <person name="Hibbett D.S."/>
            <person name="Nagy L.G."/>
        </authorList>
    </citation>
    <scope>NUCLEOTIDE SEQUENCE [LARGE SCALE GENOMIC DNA]</scope>
    <source>
        <strain evidence="2 3">SZMC22713</strain>
    </source>
</reference>
<evidence type="ECO:0000313" key="3">
    <source>
        <dbReference type="Proteomes" id="UP000294933"/>
    </source>
</evidence>
<protein>
    <recommendedName>
        <fullName evidence="1">SAP domain-containing protein</fullName>
    </recommendedName>
</protein>
<proteinExistence type="predicted"/>
<dbReference type="EMBL" id="ML170286">
    <property type="protein sequence ID" value="TDL15194.1"/>
    <property type="molecule type" value="Genomic_DNA"/>
</dbReference>
<feature type="domain" description="SAP" evidence="1">
    <location>
        <begin position="54"/>
        <end position="82"/>
    </location>
</feature>
<accession>A0A4Y7PI88</accession>
<evidence type="ECO:0000313" key="2">
    <source>
        <dbReference type="EMBL" id="TDL15194.1"/>
    </source>
</evidence>
<evidence type="ECO:0000259" key="1">
    <source>
        <dbReference type="Pfam" id="PF02037"/>
    </source>
</evidence>
<dbReference type="AlphaFoldDB" id="A0A4Y7PI88"/>
<gene>
    <name evidence="2" type="ORF">BD410DRAFT_845401</name>
</gene>